<evidence type="ECO:0000313" key="3">
    <source>
        <dbReference type="Proteomes" id="UP000254405"/>
    </source>
</evidence>
<accession>A0A376TTV7</accession>
<keyword evidence="1" id="KW-0472">Membrane</keyword>
<keyword evidence="1" id="KW-1133">Transmembrane helix</keyword>
<dbReference type="AlphaFoldDB" id="A0A376TTV7"/>
<reference evidence="2 3" key="1">
    <citation type="submission" date="2018-06" db="EMBL/GenBank/DDBJ databases">
        <authorList>
            <consortium name="Pathogen Informatics"/>
            <person name="Doyle S."/>
        </authorList>
    </citation>
    <scope>NUCLEOTIDE SEQUENCE [LARGE SCALE GENOMIC DNA]</scope>
    <source>
        <strain evidence="2 3">NCTC8985</strain>
    </source>
</reference>
<keyword evidence="1" id="KW-0812">Transmembrane</keyword>
<evidence type="ECO:0000256" key="1">
    <source>
        <dbReference type="SAM" id="Phobius"/>
    </source>
</evidence>
<gene>
    <name evidence="2" type="primary">yjcD_3</name>
    <name evidence="2" type="ORF">NCTC8985_05603</name>
</gene>
<dbReference type="Proteomes" id="UP000254405">
    <property type="component" value="Unassembled WGS sequence"/>
</dbReference>
<evidence type="ECO:0000313" key="2">
    <source>
        <dbReference type="EMBL" id="STI80186.1"/>
    </source>
</evidence>
<organism evidence="2 3">
    <name type="scientific">Escherichia coli</name>
    <dbReference type="NCBI Taxonomy" id="562"/>
    <lineage>
        <taxon>Bacteria</taxon>
        <taxon>Pseudomonadati</taxon>
        <taxon>Pseudomonadota</taxon>
        <taxon>Gammaproteobacteria</taxon>
        <taxon>Enterobacterales</taxon>
        <taxon>Enterobacteriaceae</taxon>
        <taxon>Escherichia</taxon>
    </lineage>
</organism>
<protein>
    <submittedName>
        <fullName evidence="2">Putative permease</fullName>
    </submittedName>
</protein>
<sequence length="64" mass="7020">MKYHGLVAMPSLTGEDGKSLIFSLDIMGALQPTVLPSVLALVMTAVFGRHWHHPCRRRSGEFVG</sequence>
<name>A0A376TTV7_ECOLX</name>
<dbReference type="EMBL" id="UGCO01000001">
    <property type="protein sequence ID" value="STI80186.1"/>
    <property type="molecule type" value="Genomic_DNA"/>
</dbReference>
<proteinExistence type="predicted"/>
<feature type="transmembrane region" description="Helical" evidence="1">
    <location>
        <begin position="20"/>
        <end position="48"/>
    </location>
</feature>